<keyword evidence="6 11" id="KW-0798">TonB box</keyword>
<dbReference type="InterPro" id="IPR008969">
    <property type="entry name" value="CarboxyPept-like_regulatory"/>
</dbReference>
<keyword evidence="8 15" id="KW-0675">Receptor</keyword>
<evidence type="ECO:0000256" key="3">
    <source>
        <dbReference type="ARBA" id="ARBA00022452"/>
    </source>
</evidence>
<feature type="chain" id="PRO_5047344732" evidence="12">
    <location>
        <begin position="20"/>
        <end position="765"/>
    </location>
</feature>
<dbReference type="InterPro" id="IPR037066">
    <property type="entry name" value="Plug_dom_sf"/>
</dbReference>
<accession>A0ABW4ZJA5</accession>
<evidence type="ECO:0000256" key="10">
    <source>
        <dbReference type="PROSITE-ProRule" id="PRU01360"/>
    </source>
</evidence>
<evidence type="ECO:0000256" key="1">
    <source>
        <dbReference type="ARBA" id="ARBA00004571"/>
    </source>
</evidence>
<dbReference type="Gene3D" id="2.40.170.20">
    <property type="entry name" value="TonB-dependent receptor, beta-barrel domain"/>
    <property type="match status" value="1"/>
</dbReference>
<evidence type="ECO:0000256" key="6">
    <source>
        <dbReference type="ARBA" id="ARBA00023077"/>
    </source>
</evidence>
<dbReference type="Gene3D" id="2.60.40.1120">
    <property type="entry name" value="Carboxypeptidase-like, regulatory domain"/>
    <property type="match status" value="1"/>
</dbReference>
<evidence type="ECO:0000313" key="16">
    <source>
        <dbReference type="Proteomes" id="UP001597387"/>
    </source>
</evidence>
<evidence type="ECO:0000256" key="9">
    <source>
        <dbReference type="ARBA" id="ARBA00023237"/>
    </source>
</evidence>
<dbReference type="PANTHER" id="PTHR30069:SF29">
    <property type="entry name" value="HEMOGLOBIN AND HEMOGLOBIN-HAPTOGLOBIN-BINDING PROTEIN 1-RELATED"/>
    <property type="match status" value="1"/>
</dbReference>
<proteinExistence type="inferred from homology"/>
<dbReference type="EMBL" id="JBHUHZ010000001">
    <property type="protein sequence ID" value="MFD2161626.1"/>
    <property type="molecule type" value="Genomic_DNA"/>
</dbReference>
<dbReference type="RefSeq" id="WP_255898887.1">
    <property type="nucleotide sequence ID" value="NZ_JAFMZO010000001.1"/>
</dbReference>
<comment type="similarity">
    <text evidence="10 11">Belongs to the TonB-dependent receptor family.</text>
</comment>
<evidence type="ECO:0000256" key="2">
    <source>
        <dbReference type="ARBA" id="ARBA00022448"/>
    </source>
</evidence>
<name>A0ABW4ZJA5_9SPHI</name>
<keyword evidence="9 10" id="KW-0998">Cell outer membrane</keyword>
<evidence type="ECO:0000313" key="15">
    <source>
        <dbReference type="EMBL" id="MFD2161626.1"/>
    </source>
</evidence>
<reference evidence="16" key="1">
    <citation type="journal article" date="2019" name="Int. J. Syst. Evol. Microbiol.">
        <title>The Global Catalogue of Microorganisms (GCM) 10K type strain sequencing project: providing services to taxonomists for standard genome sequencing and annotation.</title>
        <authorList>
            <consortium name="The Broad Institute Genomics Platform"/>
            <consortium name="The Broad Institute Genome Sequencing Center for Infectious Disease"/>
            <person name="Wu L."/>
            <person name="Ma J."/>
        </authorList>
    </citation>
    <scope>NUCLEOTIDE SEQUENCE [LARGE SCALE GENOMIC DNA]</scope>
    <source>
        <strain evidence="16">KCTC 42217</strain>
    </source>
</reference>
<evidence type="ECO:0000259" key="13">
    <source>
        <dbReference type="Pfam" id="PF00593"/>
    </source>
</evidence>
<dbReference type="SUPFAM" id="SSF56935">
    <property type="entry name" value="Porins"/>
    <property type="match status" value="1"/>
</dbReference>
<keyword evidence="4 10" id="KW-0812">Transmembrane</keyword>
<evidence type="ECO:0000256" key="4">
    <source>
        <dbReference type="ARBA" id="ARBA00022692"/>
    </source>
</evidence>
<feature type="domain" description="TonB-dependent receptor-like beta-barrel" evidence="13">
    <location>
        <begin position="250"/>
        <end position="729"/>
    </location>
</feature>
<dbReference type="InterPro" id="IPR000531">
    <property type="entry name" value="Beta-barrel_TonB"/>
</dbReference>
<feature type="signal peptide" evidence="12">
    <location>
        <begin position="1"/>
        <end position="19"/>
    </location>
</feature>
<keyword evidence="2 10" id="KW-0813">Transport</keyword>
<feature type="domain" description="TonB-dependent receptor plug" evidence="14">
    <location>
        <begin position="122"/>
        <end position="225"/>
    </location>
</feature>
<keyword evidence="5 12" id="KW-0732">Signal</keyword>
<organism evidence="15 16">
    <name type="scientific">Paradesertivirga mongoliensis</name>
    <dbReference type="NCBI Taxonomy" id="2100740"/>
    <lineage>
        <taxon>Bacteria</taxon>
        <taxon>Pseudomonadati</taxon>
        <taxon>Bacteroidota</taxon>
        <taxon>Sphingobacteriia</taxon>
        <taxon>Sphingobacteriales</taxon>
        <taxon>Sphingobacteriaceae</taxon>
        <taxon>Paradesertivirga</taxon>
    </lineage>
</organism>
<comment type="subcellular location">
    <subcellularLocation>
        <location evidence="1 10">Cell outer membrane</location>
        <topology evidence="1 10">Multi-pass membrane protein</topology>
    </subcellularLocation>
</comment>
<dbReference type="PANTHER" id="PTHR30069">
    <property type="entry name" value="TONB-DEPENDENT OUTER MEMBRANE RECEPTOR"/>
    <property type="match status" value="1"/>
</dbReference>
<dbReference type="InterPro" id="IPR012910">
    <property type="entry name" value="Plug_dom"/>
</dbReference>
<dbReference type="PROSITE" id="PS52016">
    <property type="entry name" value="TONB_DEPENDENT_REC_3"/>
    <property type="match status" value="1"/>
</dbReference>
<evidence type="ECO:0000256" key="11">
    <source>
        <dbReference type="RuleBase" id="RU003357"/>
    </source>
</evidence>
<keyword evidence="7 10" id="KW-0472">Membrane</keyword>
<dbReference type="Pfam" id="PF00593">
    <property type="entry name" value="TonB_dep_Rec_b-barrel"/>
    <property type="match status" value="1"/>
</dbReference>
<dbReference type="InterPro" id="IPR036942">
    <property type="entry name" value="Beta-barrel_TonB_sf"/>
</dbReference>
<dbReference type="Pfam" id="PF13715">
    <property type="entry name" value="CarbopepD_reg_2"/>
    <property type="match status" value="1"/>
</dbReference>
<protein>
    <submittedName>
        <fullName evidence="15">TonB-dependent receptor domain-containing protein</fullName>
    </submittedName>
</protein>
<comment type="caution">
    <text evidence="15">The sequence shown here is derived from an EMBL/GenBank/DDBJ whole genome shotgun (WGS) entry which is preliminary data.</text>
</comment>
<keyword evidence="16" id="KW-1185">Reference proteome</keyword>
<sequence length="765" mass="85072">MKVSTIIVFFYSIVFNLSAANAFLAVSGRVTDASTNQPLSGAIIAIPELQFSTVSNQNGEYNLTRVPVRGRFLVEVRYIGYKTYTQSVDFASADSVNFSLEPSVIEVHEVVVTGTVSSANNRTNSTSVTTVSKDDLTSRAASNIIDAISHVPGVSQVTTGAAISKPVIRGLSSNRIVTLSNGVKQEGQQWGDEHGIEIDQYSAERVEILRGAASLLYGSDALGGVINIIDAVPPSPGQLRGELLSSYSTNNGLTGTSAMMQGNTNGFVWQGRGTYKNAFGYNTPEGRIPNTGFRETNLSGMIGLNKHWGYTHLSASGFTQKLGLPDFGKNDDGVYEDEEGNILTPGQIKSRDLLLPFQDVRHYKVALNNHILLNKGRLRSTLGFQNNQRRELEESVSDPSLFFDLKTYSYDFKYYFEENNGWQPVLGVAGAFQDSKNKAEELLIPDYDNEDFGAFGYIKKSWERTTINAGLRFDYRNISGIEMEEDGSAKFSNFNNNFSNLSGALGLTRDFNTNWNFKANIGSAFRAPNISELSSEGVHEGTNRFELGNTALKPERSLYGDMALEFHNKRVDLHFNVFNNYIGNYIYSRRLNDETQDVDGELVPLYRYVQDNANLYGLEAGLTLHPVSLFHFENSFSITRGRNTATKNDLPFMPAPVLRNELRIEPDLNMKSFSDAYFSVEFENVFKQTRIDEEFESPTGAYTLVNASIGTTLNPGKQPLRIYISANNLFDKAYVNHLSRLRYEGILNQGRNIAFGISFRFNSVK</sequence>
<evidence type="ECO:0000256" key="5">
    <source>
        <dbReference type="ARBA" id="ARBA00022729"/>
    </source>
</evidence>
<dbReference type="InterPro" id="IPR039426">
    <property type="entry name" value="TonB-dep_rcpt-like"/>
</dbReference>
<evidence type="ECO:0000256" key="7">
    <source>
        <dbReference type="ARBA" id="ARBA00023136"/>
    </source>
</evidence>
<dbReference type="Proteomes" id="UP001597387">
    <property type="component" value="Unassembled WGS sequence"/>
</dbReference>
<keyword evidence="3 10" id="KW-1134">Transmembrane beta strand</keyword>
<dbReference type="Gene3D" id="2.170.130.10">
    <property type="entry name" value="TonB-dependent receptor, plug domain"/>
    <property type="match status" value="1"/>
</dbReference>
<dbReference type="SUPFAM" id="SSF49464">
    <property type="entry name" value="Carboxypeptidase regulatory domain-like"/>
    <property type="match status" value="1"/>
</dbReference>
<dbReference type="Pfam" id="PF07715">
    <property type="entry name" value="Plug"/>
    <property type="match status" value="1"/>
</dbReference>
<evidence type="ECO:0000259" key="14">
    <source>
        <dbReference type="Pfam" id="PF07715"/>
    </source>
</evidence>
<gene>
    <name evidence="15" type="ORF">ACFSJU_04425</name>
</gene>
<evidence type="ECO:0000256" key="12">
    <source>
        <dbReference type="SAM" id="SignalP"/>
    </source>
</evidence>
<evidence type="ECO:0000256" key="8">
    <source>
        <dbReference type="ARBA" id="ARBA00023170"/>
    </source>
</evidence>